<feature type="domain" description="EAL" evidence="1">
    <location>
        <begin position="1"/>
        <end position="59"/>
    </location>
</feature>
<sequence>MDMDDFYALVDAAGRDEDAYVRVDRLRITKDFLESLRDDNSEIGDMTANDLIDLMEDML</sequence>
<evidence type="ECO:0000313" key="3">
    <source>
        <dbReference type="Proteomes" id="UP000075411"/>
    </source>
</evidence>
<dbReference type="PROSITE" id="PS50883">
    <property type="entry name" value="EAL"/>
    <property type="match status" value="1"/>
</dbReference>
<proteinExistence type="predicted"/>
<dbReference type="PATRIC" id="fig|104102.12.peg.819"/>
<evidence type="ECO:0000313" key="2">
    <source>
        <dbReference type="EMBL" id="KXV59961.1"/>
    </source>
</evidence>
<reference evidence="2 3" key="1">
    <citation type="submission" date="2015-06" db="EMBL/GenBank/DDBJ databases">
        <title>Improved classification and identification of acetic acid bacteria using matrix-assisted laser desorption/ionization time-of-flight mass spectrometry; Gluconobacter nephelii and Gluconobacter uchimurae are later heterotypic synonyms of Gluconobacter japonicus and Gluconobacter oxydans, respectively.</title>
        <authorList>
            <person name="Li L."/>
            <person name="Cleenwerck I."/>
            <person name="De Vuyst L."/>
            <person name="Vandamme P."/>
        </authorList>
    </citation>
    <scope>NUCLEOTIDE SEQUENCE [LARGE SCALE GENOMIC DNA]</scope>
    <source>
        <strain evidence="2 3">LMG 1663</strain>
    </source>
</reference>
<dbReference type="InterPro" id="IPR001633">
    <property type="entry name" value="EAL_dom"/>
</dbReference>
<protein>
    <recommendedName>
        <fullName evidence="1">EAL domain-containing protein</fullName>
    </recommendedName>
</protein>
<comment type="caution">
    <text evidence="2">The sequence shown here is derived from an EMBL/GenBank/DDBJ whole genome shotgun (WGS) entry which is preliminary data.</text>
</comment>
<evidence type="ECO:0000259" key="1">
    <source>
        <dbReference type="PROSITE" id="PS50883"/>
    </source>
</evidence>
<dbReference type="Proteomes" id="UP000075411">
    <property type="component" value="Unassembled WGS sequence"/>
</dbReference>
<gene>
    <name evidence="2" type="ORF">AD947_03100</name>
</gene>
<dbReference type="EMBL" id="LHZT01000098">
    <property type="protein sequence ID" value="KXV59961.1"/>
    <property type="molecule type" value="Genomic_DNA"/>
</dbReference>
<name>A0A149U3H3_9PROT</name>
<accession>A0A149U3H3</accession>
<dbReference type="AlphaFoldDB" id="A0A149U3H3"/>
<organism evidence="2 3">
    <name type="scientific">Acetobacter tropicalis</name>
    <dbReference type="NCBI Taxonomy" id="104102"/>
    <lineage>
        <taxon>Bacteria</taxon>
        <taxon>Pseudomonadati</taxon>
        <taxon>Pseudomonadota</taxon>
        <taxon>Alphaproteobacteria</taxon>
        <taxon>Acetobacterales</taxon>
        <taxon>Acetobacteraceae</taxon>
        <taxon>Acetobacter</taxon>
    </lineage>
</organism>